<evidence type="ECO:0000259" key="3">
    <source>
        <dbReference type="PROSITE" id="PS50110"/>
    </source>
</evidence>
<dbReference type="InterPro" id="IPR001789">
    <property type="entry name" value="Sig_transdc_resp-reg_receiver"/>
</dbReference>
<dbReference type="InterPro" id="IPR050595">
    <property type="entry name" value="Bact_response_regulator"/>
</dbReference>
<dbReference type="Proteomes" id="UP000048949">
    <property type="component" value="Unassembled WGS sequence"/>
</dbReference>
<accession>A0A0U1NNI4</accession>
<gene>
    <name evidence="4" type="primary">kdpE</name>
    <name evidence="4" type="ORF">NIG5292_02110</name>
</gene>
<reference evidence="4 5" key="1">
    <citation type="submission" date="2015-04" db="EMBL/GenBank/DDBJ databases">
        <authorList>
            <person name="Syromyatnikov M.Y."/>
            <person name="Popov V.N."/>
        </authorList>
    </citation>
    <scope>NUCLEOTIDE SEQUENCE [LARGE SCALE GENOMIC DNA]</scope>
    <source>
        <strain evidence="4 5">CECT 5292</strain>
    </source>
</reference>
<dbReference type="Pfam" id="PF00072">
    <property type="entry name" value="Response_reg"/>
    <property type="match status" value="1"/>
</dbReference>
<evidence type="ECO:0000256" key="2">
    <source>
        <dbReference type="PROSITE-ProRule" id="PRU00169"/>
    </source>
</evidence>
<dbReference type="PANTHER" id="PTHR44591">
    <property type="entry name" value="STRESS RESPONSE REGULATOR PROTEIN 1"/>
    <property type="match status" value="1"/>
</dbReference>
<dbReference type="GO" id="GO:0000160">
    <property type="term" value="P:phosphorelay signal transduction system"/>
    <property type="evidence" value="ECO:0007669"/>
    <property type="project" value="InterPro"/>
</dbReference>
<evidence type="ECO:0000256" key="1">
    <source>
        <dbReference type="ARBA" id="ARBA00022553"/>
    </source>
</evidence>
<dbReference type="OrthoDB" id="7831674at2"/>
<dbReference type="STRING" id="282199.GCA_001049735_02109"/>
<sequence>MPSLDDYLTTPKATNDRPLLGQTILVVEDSRHACEALRLMCLRSGARIRMADCLTSARRHLKVYRPSVIVIDIGLPDGSGADLLEDLANASPRVDVILGTSGDPNGQDMALAAGADGFLEKPLTSLAAFQDAVLSHLPDDRRPSGPRSVNDEIIVPDRIAYQNDMAHIADVLGAETDARVLDYITQFTGGVARTASDRELSIAVENVIDARTEGHHLPNAIAALSGLVQDRLNARAVI</sequence>
<name>A0A0U1NNI4_9RHOB</name>
<organism evidence="4 5">
    <name type="scientific">Nereida ignava</name>
    <dbReference type="NCBI Taxonomy" id="282199"/>
    <lineage>
        <taxon>Bacteria</taxon>
        <taxon>Pseudomonadati</taxon>
        <taxon>Pseudomonadota</taxon>
        <taxon>Alphaproteobacteria</taxon>
        <taxon>Rhodobacterales</taxon>
        <taxon>Roseobacteraceae</taxon>
        <taxon>Nereida</taxon>
    </lineage>
</organism>
<feature type="modified residue" description="4-aspartylphosphate" evidence="2">
    <location>
        <position position="72"/>
    </location>
</feature>
<dbReference type="PROSITE" id="PS50110">
    <property type="entry name" value="RESPONSE_REGULATORY"/>
    <property type="match status" value="1"/>
</dbReference>
<keyword evidence="5" id="KW-1185">Reference proteome</keyword>
<evidence type="ECO:0000313" key="4">
    <source>
        <dbReference type="EMBL" id="CRK76053.1"/>
    </source>
</evidence>
<proteinExistence type="predicted"/>
<feature type="domain" description="Response regulatory" evidence="3">
    <location>
        <begin position="23"/>
        <end position="136"/>
    </location>
</feature>
<dbReference type="InterPro" id="IPR011006">
    <property type="entry name" value="CheY-like_superfamily"/>
</dbReference>
<dbReference type="Gene3D" id="3.40.50.2300">
    <property type="match status" value="1"/>
</dbReference>
<dbReference type="EMBL" id="CVQV01000011">
    <property type="protein sequence ID" value="CRK76053.1"/>
    <property type="molecule type" value="Genomic_DNA"/>
</dbReference>
<dbReference type="CDD" id="cd00156">
    <property type="entry name" value="REC"/>
    <property type="match status" value="1"/>
</dbReference>
<dbReference type="AlphaFoldDB" id="A0A0U1NNI4"/>
<dbReference type="PANTHER" id="PTHR44591:SF3">
    <property type="entry name" value="RESPONSE REGULATORY DOMAIN-CONTAINING PROTEIN"/>
    <property type="match status" value="1"/>
</dbReference>
<protein>
    <submittedName>
        <fullName evidence="4">KDP operon transcriptional regulatory protein KdpE</fullName>
    </submittedName>
</protein>
<evidence type="ECO:0000313" key="5">
    <source>
        <dbReference type="Proteomes" id="UP000048949"/>
    </source>
</evidence>
<keyword evidence="1 2" id="KW-0597">Phosphoprotein</keyword>
<dbReference type="SUPFAM" id="SSF52172">
    <property type="entry name" value="CheY-like"/>
    <property type="match status" value="1"/>
</dbReference>
<dbReference type="SMART" id="SM00448">
    <property type="entry name" value="REC"/>
    <property type="match status" value="1"/>
</dbReference>
<dbReference type="RefSeq" id="WP_048599465.1">
    <property type="nucleotide sequence ID" value="NZ_CBFHGK010000007.1"/>
</dbReference>